<proteinExistence type="predicted"/>
<evidence type="ECO:0000313" key="2">
    <source>
        <dbReference type="Proteomes" id="UP001458880"/>
    </source>
</evidence>
<gene>
    <name evidence="1" type="ORF">QE152_g7699</name>
</gene>
<accession>A0AAW1MD64</accession>
<dbReference type="EMBL" id="JASPKY010000057">
    <property type="protein sequence ID" value="KAK9744488.1"/>
    <property type="molecule type" value="Genomic_DNA"/>
</dbReference>
<evidence type="ECO:0000313" key="1">
    <source>
        <dbReference type="EMBL" id="KAK9744488.1"/>
    </source>
</evidence>
<protein>
    <submittedName>
        <fullName evidence="1">Uncharacterized protein</fullName>
    </submittedName>
</protein>
<dbReference type="AlphaFoldDB" id="A0AAW1MD64"/>
<organism evidence="1 2">
    <name type="scientific">Popillia japonica</name>
    <name type="common">Japanese beetle</name>
    <dbReference type="NCBI Taxonomy" id="7064"/>
    <lineage>
        <taxon>Eukaryota</taxon>
        <taxon>Metazoa</taxon>
        <taxon>Ecdysozoa</taxon>
        <taxon>Arthropoda</taxon>
        <taxon>Hexapoda</taxon>
        <taxon>Insecta</taxon>
        <taxon>Pterygota</taxon>
        <taxon>Neoptera</taxon>
        <taxon>Endopterygota</taxon>
        <taxon>Coleoptera</taxon>
        <taxon>Polyphaga</taxon>
        <taxon>Scarabaeiformia</taxon>
        <taxon>Scarabaeidae</taxon>
        <taxon>Rutelinae</taxon>
        <taxon>Popillia</taxon>
    </lineage>
</organism>
<reference evidence="1 2" key="1">
    <citation type="journal article" date="2024" name="BMC Genomics">
        <title>De novo assembly and annotation of Popillia japonica's genome with initial clues to its potential as an invasive pest.</title>
        <authorList>
            <person name="Cucini C."/>
            <person name="Boschi S."/>
            <person name="Funari R."/>
            <person name="Cardaioli E."/>
            <person name="Iannotti N."/>
            <person name="Marturano G."/>
            <person name="Paoli F."/>
            <person name="Bruttini M."/>
            <person name="Carapelli A."/>
            <person name="Frati F."/>
            <person name="Nardi F."/>
        </authorList>
    </citation>
    <scope>NUCLEOTIDE SEQUENCE [LARGE SCALE GENOMIC DNA]</scope>
    <source>
        <strain evidence="1">DMR45628</strain>
    </source>
</reference>
<comment type="caution">
    <text evidence="1">The sequence shown here is derived from an EMBL/GenBank/DDBJ whole genome shotgun (WGS) entry which is preliminary data.</text>
</comment>
<name>A0AAW1MD64_POPJA</name>
<sequence length="108" mass="12476">MPQLQIGYDIVFLFRGKIHCGQDKSARPLVMPPLDKNIWFATSEPRRSITRFCIAVVEWSISGKGSIEESYTHTHPYNVEKMGRLNYWPSVQPNSIGFYQMSKQTKPI</sequence>
<dbReference type="Proteomes" id="UP001458880">
    <property type="component" value="Unassembled WGS sequence"/>
</dbReference>
<keyword evidence="2" id="KW-1185">Reference proteome</keyword>